<comment type="caution">
    <text evidence="1">The sequence shown here is derived from an EMBL/GenBank/DDBJ whole genome shotgun (WGS) entry which is preliminary data.</text>
</comment>
<protein>
    <submittedName>
        <fullName evidence="1">Uncharacterized protein</fullName>
    </submittedName>
</protein>
<evidence type="ECO:0000313" key="2">
    <source>
        <dbReference type="Proteomes" id="UP000326078"/>
    </source>
</evidence>
<name>A0A5N0YKG6_9ENTE</name>
<organism evidence="1 2">
    <name type="scientific">Enterococcus durans</name>
    <dbReference type="NCBI Taxonomy" id="53345"/>
    <lineage>
        <taxon>Bacteria</taxon>
        <taxon>Bacillati</taxon>
        <taxon>Bacillota</taxon>
        <taxon>Bacilli</taxon>
        <taxon>Lactobacillales</taxon>
        <taxon>Enterococcaceae</taxon>
        <taxon>Enterococcus</taxon>
    </lineage>
</organism>
<dbReference type="AlphaFoldDB" id="A0A5N0YKG6"/>
<proteinExistence type="predicted"/>
<evidence type="ECO:0000313" key="1">
    <source>
        <dbReference type="EMBL" id="KAA9202782.1"/>
    </source>
</evidence>
<dbReference type="Proteomes" id="UP000326078">
    <property type="component" value="Unassembled WGS sequence"/>
</dbReference>
<gene>
    <name evidence="1" type="ORF">F6X95_14280</name>
</gene>
<dbReference type="RefSeq" id="WP_151026776.1">
    <property type="nucleotide sequence ID" value="NZ_VYUL01000072.1"/>
</dbReference>
<sequence length="67" mass="7809">MVLIKSMNYSGNHIICYKASFYQKKSGLVANAEKSKISRPNGTKFLVFCFDKYAKKYQLKAWEKNYS</sequence>
<reference evidence="1 2" key="1">
    <citation type="submission" date="2019-09" db="EMBL/GenBank/DDBJ databases">
        <title>Vancomyinc resistant enterococci isolated from farm animals in Switzerland.</title>
        <authorList>
            <person name="Stevens M.J.A."/>
            <person name="Stephan R."/>
            <person name="Morach M."/>
            <person name="Nuesch-Inderbinen M."/>
        </authorList>
    </citation>
    <scope>NUCLEOTIDE SEQUENCE [LARGE SCALE GENOMIC DNA]</scope>
    <source>
        <strain evidence="1 2">GH27</strain>
    </source>
</reference>
<dbReference type="EMBL" id="VYUT01000040">
    <property type="protein sequence ID" value="KAA9202782.1"/>
    <property type="molecule type" value="Genomic_DNA"/>
</dbReference>
<accession>A0A5N0YKG6</accession>